<evidence type="ECO:0000256" key="8">
    <source>
        <dbReference type="ARBA" id="ARBA00066766"/>
    </source>
</evidence>
<accession>A0A562QLT1</accession>
<evidence type="ECO:0000256" key="4">
    <source>
        <dbReference type="ARBA" id="ARBA00022833"/>
    </source>
</evidence>
<dbReference type="EC" id="3.2.2.20" evidence="8"/>
<keyword evidence="11" id="KW-1185">Reference proteome</keyword>
<dbReference type="GO" id="GO:0046872">
    <property type="term" value="F:metal ion binding"/>
    <property type="evidence" value="ECO:0007669"/>
    <property type="project" value="UniProtKB-KW"/>
</dbReference>
<comment type="catalytic activity">
    <reaction evidence="6">
        <text>Hydrolysis of alkylated DNA, releasing 3-methyladenine.</text>
        <dbReference type="EC" id="3.2.2.20"/>
    </reaction>
</comment>
<keyword evidence="4 9" id="KW-0862">Zinc</keyword>
<evidence type="ECO:0000256" key="1">
    <source>
        <dbReference type="ARBA" id="ARBA00022723"/>
    </source>
</evidence>
<feature type="binding site" evidence="9">
    <location>
        <position position="4"/>
    </location>
    <ligand>
        <name>Zn(2+)</name>
        <dbReference type="ChEBI" id="CHEBI:29105"/>
    </ligand>
</feature>
<gene>
    <name evidence="10" type="ORF">IQ22_00882</name>
</gene>
<dbReference type="AlphaFoldDB" id="A0A562QLT1"/>
<keyword evidence="3" id="KW-0378">Hydrolase</keyword>
<evidence type="ECO:0000256" key="7">
    <source>
        <dbReference type="ARBA" id="ARBA00057608"/>
    </source>
</evidence>
<feature type="binding site" evidence="9">
    <location>
        <position position="17"/>
    </location>
    <ligand>
        <name>Zn(2+)</name>
        <dbReference type="ChEBI" id="CHEBI:29105"/>
    </ligand>
</feature>
<dbReference type="OrthoDB" id="9807664at2"/>
<evidence type="ECO:0000256" key="6">
    <source>
        <dbReference type="ARBA" id="ARBA00052558"/>
    </source>
</evidence>
<protein>
    <recommendedName>
        <fullName evidence="8">DNA-3-methyladenine glycosylase I</fullName>
        <ecNumber evidence="8">3.2.2.20</ecNumber>
    </recommendedName>
</protein>
<dbReference type="FunFam" id="1.10.340.30:FF:000009">
    <property type="entry name" value="DNA-3-methyladenine glycosylase I"/>
    <property type="match status" value="1"/>
</dbReference>
<dbReference type="SUPFAM" id="SSF48150">
    <property type="entry name" value="DNA-glycosylase"/>
    <property type="match status" value="1"/>
</dbReference>
<dbReference type="GO" id="GO:0006284">
    <property type="term" value="P:base-excision repair"/>
    <property type="evidence" value="ECO:0007669"/>
    <property type="project" value="InterPro"/>
</dbReference>
<keyword evidence="2" id="KW-0227">DNA damage</keyword>
<evidence type="ECO:0000256" key="2">
    <source>
        <dbReference type="ARBA" id="ARBA00022763"/>
    </source>
</evidence>
<reference evidence="10 11" key="1">
    <citation type="journal article" date="2015" name="Stand. Genomic Sci.">
        <title>Genomic Encyclopedia of Bacterial and Archaeal Type Strains, Phase III: the genomes of soil and plant-associated and newly described type strains.</title>
        <authorList>
            <person name="Whitman W.B."/>
            <person name="Woyke T."/>
            <person name="Klenk H.P."/>
            <person name="Zhou Y."/>
            <person name="Lilburn T.G."/>
            <person name="Beck B.J."/>
            <person name="De Vos P."/>
            <person name="Vandamme P."/>
            <person name="Eisen J.A."/>
            <person name="Garrity G."/>
            <person name="Hugenholtz P."/>
            <person name="Kyrpides N.C."/>
        </authorList>
    </citation>
    <scope>NUCLEOTIDE SEQUENCE [LARGE SCALE GENOMIC DNA]</scope>
    <source>
        <strain evidence="10 11">CGMCC 1.6858</strain>
    </source>
</reference>
<evidence type="ECO:0000313" key="11">
    <source>
        <dbReference type="Proteomes" id="UP000316905"/>
    </source>
</evidence>
<dbReference type="PANTHER" id="PTHR30037:SF4">
    <property type="entry name" value="DNA-3-METHYLADENINE GLYCOSYLASE I"/>
    <property type="match status" value="1"/>
</dbReference>
<dbReference type="EMBL" id="VLKY01000002">
    <property type="protein sequence ID" value="TWI57665.1"/>
    <property type="molecule type" value="Genomic_DNA"/>
</dbReference>
<organism evidence="10 11">
    <name type="scientific">Pseudomonas duriflava</name>
    <dbReference type="NCBI Taxonomy" id="459528"/>
    <lineage>
        <taxon>Bacteria</taxon>
        <taxon>Pseudomonadati</taxon>
        <taxon>Pseudomonadota</taxon>
        <taxon>Gammaproteobacteria</taxon>
        <taxon>Pseudomonadales</taxon>
        <taxon>Pseudomonadaceae</taxon>
        <taxon>Pseudomonas</taxon>
    </lineage>
</organism>
<evidence type="ECO:0000256" key="3">
    <source>
        <dbReference type="ARBA" id="ARBA00022801"/>
    </source>
</evidence>
<dbReference type="InterPro" id="IPR011257">
    <property type="entry name" value="DNA_glycosylase"/>
</dbReference>
<dbReference type="RefSeq" id="WP_145138592.1">
    <property type="nucleotide sequence ID" value="NZ_VLKY01000002.1"/>
</dbReference>
<dbReference type="Proteomes" id="UP000316905">
    <property type="component" value="Unassembled WGS sequence"/>
</dbReference>
<name>A0A562QLT1_9PSED</name>
<dbReference type="Pfam" id="PF03352">
    <property type="entry name" value="Adenine_glyco"/>
    <property type="match status" value="1"/>
</dbReference>
<keyword evidence="1 9" id="KW-0479">Metal-binding</keyword>
<feature type="binding site" evidence="9">
    <location>
        <position position="175"/>
    </location>
    <ligand>
        <name>Zn(2+)</name>
        <dbReference type="ChEBI" id="CHEBI:29105"/>
    </ligand>
</feature>
<keyword evidence="5" id="KW-0234">DNA repair</keyword>
<feature type="binding site" evidence="9">
    <location>
        <position position="171"/>
    </location>
    <ligand>
        <name>Zn(2+)</name>
        <dbReference type="ChEBI" id="CHEBI:29105"/>
    </ligand>
</feature>
<evidence type="ECO:0000256" key="9">
    <source>
        <dbReference type="PIRSR" id="PIRSR604597-1"/>
    </source>
</evidence>
<comment type="function">
    <text evidence="7">Hydrolysis of the deoxyribose N-glycosidic bond to excise 3-methyladenine from the damaged DNA polymer formed by alkylation lesions.</text>
</comment>
<proteinExistence type="predicted"/>
<evidence type="ECO:0000256" key="5">
    <source>
        <dbReference type="ARBA" id="ARBA00023204"/>
    </source>
</evidence>
<dbReference type="InterPro" id="IPR005019">
    <property type="entry name" value="Adenine_glyco"/>
</dbReference>
<dbReference type="PANTHER" id="PTHR30037">
    <property type="entry name" value="DNA-3-METHYLADENINE GLYCOSYLASE 1"/>
    <property type="match status" value="1"/>
</dbReference>
<evidence type="ECO:0000313" key="10">
    <source>
        <dbReference type="EMBL" id="TWI57665.1"/>
    </source>
</evidence>
<dbReference type="InterPro" id="IPR052891">
    <property type="entry name" value="DNA-3mA_glycosylase"/>
</dbReference>
<dbReference type="NCBIfam" id="TIGR00624">
    <property type="entry name" value="tag"/>
    <property type="match status" value="1"/>
</dbReference>
<dbReference type="Gene3D" id="1.10.340.30">
    <property type="entry name" value="Hypothetical protein, domain 2"/>
    <property type="match status" value="1"/>
</dbReference>
<dbReference type="InterPro" id="IPR004597">
    <property type="entry name" value="Tag"/>
</dbReference>
<dbReference type="GO" id="GO:0008725">
    <property type="term" value="F:DNA-3-methyladenine glycosylase activity"/>
    <property type="evidence" value="ECO:0007669"/>
    <property type="project" value="UniProtKB-EC"/>
</dbReference>
<sequence length="189" mass="21758">MPRCYWCTDDPLYIAYHDHEWGVPLRDEQRLFELLVLEGFQAGLSWITILKKRARYREVLFGFDPERLAVMTDEEIEERMQDAGIIRNRMKLRAARQNAQAWLRLDNPVAFLWSFTGDQPKINHFCDRSEVPAITPEAEAMSKALKKAGFTFVGPTICYAYMQATGMVMDHTTDCCRYGALIGNEAPKG</sequence>
<comment type="caution">
    <text evidence="10">The sequence shown here is derived from an EMBL/GenBank/DDBJ whole genome shotgun (WGS) entry which is preliminary data.</text>
</comment>